<evidence type="ECO:0000256" key="1">
    <source>
        <dbReference type="SAM" id="MobiDB-lite"/>
    </source>
</evidence>
<protein>
    <submittedName>
        <fullName evidence="2">Uncharacterized protein</fullName>
    </submittedName>
</protein>
<accession>A0A9Q7XV12</accession>
<evidence type="ECO:0000313" key="3">
    <source>
        <dbReference type="Proteomes" id="UP000254259"/>
    </source>
</evidence>
<reference evidence="2 3" key="1">
    <citation type="submission" date="2018-01" db="EMBL/GenBank/DDBJ databases">
        <authorList>
            <person name="Clerissi C."/>
        </authorList>
    </citation>
    <scope>NUCLEOTIDE SEQUENCE [LARGE SCALE GENOMIC DNA]</scope>
    <source>
        <strain evidence="2">Cupriavidus taiwanensis SWF 66322</strain>
        <plasmid evidence="3">cbm2636_mp</plasmid>
    </source>
</reference>
<geneLocation type="plasmid" evidence="3">
    <name>cbm2636_mp</name>
</geneLocation>
<keyword evidence="2" id="KW-0614">Plasmid</keyword>
<dbReference type="EMBL" id="LT984814">
    <property type="protein sequence ID" value="SPD68097.1"/>
    <property type="molecule type" value="Genomic_DNA"/>
</dbReference>
<organism evidence="2 3">
    <name type="scientific">Cupriavidus taiwanensis</name>
    <dbReference type="NCBI Taxonomy" id="164546"/>
    <lineage>
        <taxon>Bacteria</taxon>
        <taxon>Pseudomonadati</taxon>
        <taxon>Pseudomonadota</taxon>
        <taxon>Betaproteobacteria</taxon>
        <taxon>Burkholderiales</taxon>
        <taxon>Burkholderiaceae</taxon>
        <taxon>Cupriavidus</taxon>
    </lineage>
</organism>
<evidence type="ECO:0000313" key="2">
    <source>
        <dbReference type="EMBL" id="SPD68097.1"/>
    </source>
</evidence>
<gene>
    <name evidence="2" type="ORF">CBM2636_MP20947</name>
</gene>
<sequence>MPLMRSRISSSPSGSGGAPSGRTALAWPACASASMPTAEQIWPGVQKPHCSASWVTKACCIGCSVSPLAMPSMVVMWRPSCITASVRQALMRRPSTSTVQAPHWPRSQPFLAPVRWRISRSASSSVQRGSSCSVQGLPLTWSVTARVAAPGGAVVLQWAGTLSSDMGEPSVGVPACRRKAPGIPEGCKFSAGQRPRPWRRRRYGYTAAQASKTPRGACRNYAG</sequence>
<feature type="compositionally biased region" description="Low complexity" evidence="1">
    <location>
        <begin position="1"/>
        <end position="13"/>
    </location>
</feature>
<dbReference type="Proteomes" id="UP000254259">
    <property type="component" value="Plasmid CBM2636_mp"/>
</dbReference>
<dbReference type="AlphaFoldDB" id="A0A9Q7XV12"/>
<feature type="region of interest" description="Disordered" evidence="1">
    <location>
        <begin position="1"/>
        <end position="20"/>
    </location>
</feature>
<proteinExistence type="predicted"/>
<name>A0A9Q7XV12_9BURK</name>